<name>A0ABP6SRP4_9ACTN</name>
<sequence>MQAFLATQVDKGVHLRNALPVDMIEPADVSAAVAFLLSDEGRYVTGTNLPVDAGFVNRIG</sequence>
<evidence type="ECO:0000313" key="2">
    <source>
        <dbReference type="Proteomes" id="UP001501676"/>
    </source>
</evidence>
<keyword evidence="2" id="KW-1185">Reference proteome</keyword>
<dbReference type="Pfam" id="PF13561">
    <property type="entry name" value="adh_short_C2"/>
    <property type="match status" value="1"/>
</dbReference>
<gene>
    <name evidence="1" type="ORF">GCM10020369_11140</name>
</gene>
<organism evidence="1 2">
    <name type="scientific">Cryptosporangium minutisporangium</name>
    <dbReference type="NCBI Taxonomy" id="113569"/>
    <lineage>
        <taxon>Bacteria</taxon>
        <taxon>Bacillati</taxon>
        <taxon>Actinomycetota</taxon>
        <taxon>Actinomycetes</taxon>
        <taxon>Cryptosporangiales</taxon>
        <taxon>Cryptosporangiaceae</taxon>
        <taxon>Cryptosporangium</taxon>
    </lineage>
</organism>
<dbReference type="EMBL" id="BAAAYN010000006">
    <property type="protein sequence ID" value="GAA3383807.1"/>
    <property type="molecule type" value="Genomic_DNA"/>
</dbReference>
<accession>A0ABP6SRP4</accession>
<reference evidence="2" key="1">
    <citation type="journal article" date="2019" name="Int. J. Syst. Evol. Microbiol.">
        <title>The Global Catalogue of Microorganisms (GCM) 10K type strain sequencing project: providing services to taxonomists for standard genome sequencing and annotation.</title>
        <authorList>
            <consortium name="The Broad Institute Genomics Platform"/>
            <consortium name="The Broad Institute Genome Sequencing Center for Infectious Disease"/>
            <person name="Wu L."/>
            <person name="Ma J."/>
        </authorList>
    </citation>
    <scope>NUCLEOTIDE SEQUENCE [LARGE SCALE GENOMIC DNA]</scope>
    <source>
        <strain evidence="2">JCM 9458</strain>
    </source>
</reference>
<dbReference type="InterPro" id="IPR036291">
    <property type="entry name" value="NAD(P)-bd_dom_sf"/>
</dbReference>
<dbReference type="Proteomes" id="UP001501676">
    <property type="component" value="Unassembled WGS sequence"/>
</dbReference>
<proteinExistence type="predicted"/>
<dbReference type="InterPro" id="IPR002347">
    <property type="entry name" value="SDR_fam"/>
</dbReference>
<dbReference type="SUPFAM" id="SSF51735">
    <property type="entry name" value="NAD(P)-binding Rossmann-fold domains"/>
    <property type="match status" value="1"/>
</dbReference>
<evidence type="ECO:0000313" key="1">
    <source>
        <dbReference type="EMBL" id="GAA3383807.1"/>
    </source>
</evidence>
<dbReference type="Gene3D" id="3.40.50.720">
    <property type="entry name" value="NAD(P)-binding Rossmann-like Domain"/>
    <property type="match status" value="1"/>
</dbReference>
<comment type="caution">
    <text evidence="1">The sequence shown here is derived from an EMBL/GenBank/DDBJ whole genome shotgun (WGS) entry which is preliminary data.</text>
</comment>
<protein>
    <submittedName>
        <fullName evidence="1">Uncharacterized protein</fullName>
    </submittedName>
</protein>